<gene>
    <name evidence="1" type="ORF">EXIGLDRAFT_781435</name>
</gene>
<protein>
    <recommendedName>
        <fullName evidence="3">F-box domain-containing protein</fullName>
    </recommendedName>
</protein>
<sequence length="330" mass="37422">MPHLRTLDVSGVGYPMHLPDSMSDHTMPRLLSLKLGPTVFLTRIQAVSSVTSLELHVPPDCRRLFLLFPCVQKVILHRVWSTTLLPPELPRSILSMGLCFTEWEHQDHSEQIQSLGWRLVPIMRLESTSVSRPLEWFTAQTGHSLSMILSLRSTTRWAVEMMVNAADQATLQVFVPYDTFGSVWSWDNQGHWTVRLTELIVDDLTRLLPILVKRVQALPSLRSFTLLMRSGLDSVGRWLMSWEDSISLPVLQELVLAYSAVPNTEDVIRFVQTLPVFLFWGDRRLETLHVVGPGIAQLRQNDLSFVSTLCETLRLDNGNIAQSRSVSTSA</sequence>
<dbReference type="Proteomes" id="UP000077266">
    <property type="component" value="Unassembled WGS sequence"/>
</dbReference>
<evidence type="ECO:0000313" key="1">
    <source>
        <dbReference type="EMBL" id="KZV80090.1"/>
    </source>
</evidence>
<name>A0A165B8V0_EXIGL</name>
<evidence type="ECO:0000313" key="2">
    <source>
        <dbReference type="Proteomes" id="UP000077266"/>
    </source>
</evidence>
<evidence type="ECO:0008006" key="3">
    <source>
        <dbReference type="Google" id="ProtNLM"/>
    </source>
</evidence>
<dbReference type="AlphaFoldDB" id="A0A165B8V0"/>
<dbReference type="EMBL" id="KV426523">
    <property type="protein sequence ID" value="KZV80090.1"/>
    <property type="molecule type" value="Genomic_DNA"/>
</dbReference>
<proteinExistence type="predicted"/>
<organism evidence="1 2">
    <name type="scientific">Exidia glandulosa HHB12029</name>
    <dbReference type="NCBI Taxonomy" id="1314781"/>
    <lineage>
        <taxon>Eukaryota</taxon>
        <taxon>Fungi</taxon>
        <taxon>Dikarya</taxon>
        <taxon>Basidiomycota</taxon>
        <taxon>Agaricomycotina</taxon>
        <taxon>Agaricomycetes</taxon>
        <taxon>Auriculariales</taxon>
        <taxon>Exidiaceae</taxon>
        <taxon>Exidia</taxon>
    </lineage>
</organism>
<keyword evidence="2" id="KW-1185">Reference proteome</keyword>
<reference evidence="1 2" key="1">
    <citation type="journal article" date="2016" name="Mol. Biol. Evol.">
        <title>Comparative Genomics of Early-Diverging Mushroom-Forming Fungi Provides Insights into the Origins of Lignocellulose Decay Capabilities.</title>
        <authorList>
            <person name="Nagy L.G."/>
            <person name="Riley R."/>
            <person name="Tritt A."/>
            <person name="Adam C."/>
            <person name="Daum C."/>
            <person name="Floudas D."/>
            <person name="Sun H."/>
            <person name="Yadav J.S."/>
            <person name="Pangilinan J."/>
            <person name="Larsson K.H."/>
            <person name="Matsuura K."/>
            <person name="Barry K."/>
            <person name="Labutti K."/>
            <person name="Kuo R."/>
            <person name="Ohm R.A."/>
            <person name="Bhattacharya S.S."/>
            <person name="Shirouzu T."/>
            <person name="Yoshinaga Y."/>
            <person name="Martin F.M."/>
            <person name="Grigoriev I.V."/>
            <person name="Hibbett D.S."/>
        </authorList>
    </citation>
    <scope>NUCLEOTIDE SEQUENCE [LARGE SCALE GENOMIC DNA]</scope>
    <source>
        <strain evidence="1 2">HHB12029</strain>
    </source>
</reference>
<accession>A0A165B8V0</accession>
<dbReference type="InParanoid" id="A0A165B8V0"/>